<reference evidence="2 3" key="1">
    <citation type="journal article" date="2015" name="Sci. Rep.">
        <title>The power of single molecule real-time sequencing technology in the de novo assembly of a eukaryotic genome.</title>
        <authorList>
            <person name="Sakai H."/>
            <person name="Naito K."/>
            <person name="Ogiso-Tanaka E."/>
            <person name="Takahashi Y."/>
            <person name="Iseki K."/>
            <person name="Muto C."/>
            <person name="Satou K."/>
            <person name="Teruya K."/>
            <person name="Shiroma A."/>
            <person name="Shimoji M."/>
            <person name="Hirano T."/>
            <person name="Itoh T."/>
            <person name="Kaga A."/>
            <person name="Tomooka N."/>
        </authorList>
    </citation>
    <scope>NUCLEOTIDE SEQUENCE [LARGE SCALE GENOMIC DNA]</scope>
    <source>
        <strain evidence="3">cv. Shumari</strain>
    </source>
</reference>
<proteinExistence type="predicted"/>
<gene>
    <name evidence="2" type="primary">Vigan.08G298800</name>
    <name evidence="2" type="ORF">VIGAN_08298800</name>
</gene>
<sequence>MLLPRVEGQPRHIHTPVWGLGTGFKYNRGSILRLKTKLRLSHLTLLHSRDSHPPPHDFSFPLNSTLPQTPAPGRRHHQPSSQAPPFNHAVGHHGRQPENAQPFQVARNHHLQRGKLKQIQKQKPIFSTVAPATAFQPSSITITGPATLQQKPLIAPPSPESLKHAAPVCD</sequence>
<name>A0A0S3STD2_PHAAN</name>
<dbReference type="AlphaFoldDB" id="A0A0S3STD2"/>
<accession>A0A0S3STD2</accession>
<keyword evidence="3" id="KW-1185">Reference proteome</keyword>
<protein>
    <submittedName>
        <fullName evidence="2">Uncharacterized protein</fullName>
    </submittedName>
</protein>
<evidence type="ECO:0000313" key="3">
    <source>
        <dbReference type="Proteomes" id="UP000291084"/>
    </source>
</evidence>
<dbReference type="EMBL" id="AP015041">
    <property type="protein sequence ID" value="BAT96105.1"/>
    <property type="molecule type" value="Genomic_DNA"/>
</dbReference>
<organism evidence="2 3">
    <name type="scientific">Vigna angularis var. angularis</name>
    <dbReference type="NCBI Taxonomy" id="157739"/>
    <lineage>
        <taxon>Eukaryota</taxon>
        <taxon>Viridiplantae</taxon>
        <taxon>Streptophyta</taxon>
        <taxon>Embryophyta</taxon>
        <taxon>Tracheophyta</taxon>
        <taxon>Spermatophyta</taxon>
        <taxon>Magnoliopsida</taxon>
        <taxon>eudicotyledons</taxon>
        <taxon>Gunneridae</taxon>
        <taxon>Pentapetalae</taxon>
        <taxon>rosids</taxon>
        <taxon>fabids</taxon>
        <taxon>Fabales</taxon>
        <taxon>Fabaceae</taxon>
        <taxon>Papilionoideae</taxon>
        <taxon>50 kb inversion clade</taxon>
        <taxon>NPAAA clade</taxon>
        <taxon>indigoferoid/millettioid clade</taxon>
        <taxon>Phaseoleae</taxon>
        <taxon>Vigna</taxon>
    </lineage>
</organism>
<evidence type="ECO:0000256" key="1">
    <source>
        <dbReference type="SAM" id="MobiDB-lite"/>
    </source>
</evidence>
<dbReference type="Proteomes" id="UP000291084">
    <property type="component" value="Chromosome 8"/>
</dbReference>
<feature type="region of interest" description="Disordered" evidence="1">
    <location>
        <begin position="48"/>
        <end position="97"/>
    </location>
</feature>
<evidence type="ECO:0000313" key="2">
    <source>
        <dbReference type="EMBL" id="BAT96105.1"/>
    </source>
</evidence>